<evidence type="ECO:0000313" key="2">
    <source>
        <dbReference type="EnsemblMetazoa" id="MESCA007376-PA"/>
    </source>
</evidence>
<sequence length="133" mass="15663">MQGLLLTIFIKKEHLLHLRNIEAEYTRTGLGNLWGNKGAVSVRMQLYGVATVFVVAHLAAHDHELDERIEDYKQIYKSHHYHVKKYKNIFDHDYVFWFGDLNFRLAGNDSPEEVRALVEENKLQELLERDQLV</sequence>
<dbReference type="Gene3D" id="3.60.10.10">
    <property type="entry name" value="Endonuclease/exonuclease/phosphatase"/>
    <property type="match status" value="1"/>
</dbReference>
<dbReference type="EMBL" id="CAQQ02127956">
    <property type="status" value="NOT_ANNOTATED_CDS"/>
    <property type="molecule type" value="Genomic_DNA"/>
</dbReference>
<proteinExistence type="predicted"/>
<dbReference type="STRING" id="36166.T1GUG3"/>
<feature type="domain" description="Inositol polyphosphate-related phosphatase" evidence="1">
    <location>
        <begin position="1"/>
        <end position="132"/>
    </location>
</feature>
<keyword evidence="3" id="KW-1185">Reference proteome</keyword>
<name>T1GUG3_MEGSC</name>
<dbReference type="HOGENOM" id="CLU_011711_5_3_1"/>
<evidence type="ECO:0000313" key="3">
    <source>
        <dbReference type="Proteomes" id="UP000015102"/>
    </source>
</evidence>
<dbReference type="OMA" id="CIVNSHF"/>
<dbReference type="SUPFAM" id="SSF56219">
    <property type="entry name" value="DNase I-like"/>
    <property type="match status" value="1"/>
</dbReference>
<dbReference type="Pfam" id="PF22669">
    <property type="entry name" value="Exo_endo_phos2"/>
    <property type="match status" value="1"/>
</dbReference>
<dbReference type="GO" id="GO:0005737">
    <property type="term" value="C:cytoplasm"/>
    <property type="evidence" value="ECO:0007669"/>
    <property type="project" value="TreeGrafter"/>
</dbReference>
<dbReference type="GO" id="GO:0046856">
    <property type="term" value="P:phosphatidylinositol dephosphorylation"/>
    <property type="evidence" value="ECO:0007669"/>
    <property type="project" value="InterPro"/>
</dbReference>
<dbReference type="AlphaFoldDB" id="T1GUG3"/>
<reference evidence="2" key="2">
    <citation type="submission" date="2015-06" db="UniProtKB">
        <authorList>
            <consortium name="EnsemblMetazoa"/>
        </authorList>
    </citation>
    <scope>IDENTIFICATION</scope>
</reference>
<dbReference type="GO" id="GO:0005886">
    <property type="term" value="C:plasma membrane"/>
    <property type="evidence" value="ECO:0007669"/>
    <property type="project" value="TreeGrafter"/>
</dbReference>
<evidence type="ECO:0000259" key="1">
    <source>
        <dbReference type="Pfam" id="PF22669"/>
    </source>
</evidence>
<dbReference type="GO" id="GO:0001726">
    <property type="term" value="C:ruffle"/>
    <property type="evidence" value="ECO:0007669"/>
    <property type="project" value="TreeGrafter"/>
</dbReference>
<dbReference type="PANTHER" id="PTHR11200">
    <property type="entry name" value="INOSITOL 5-PHOSPHATASE"/>
    <property type="match status" value="1"/>
</dbReference>
<dbReference type="InterPro" id="IPR046985">
    <property type="entry name" value="IP5"/>
</dbReference>
<dbReference type="EMBL" id="CAQQ02127957">
    <property type="status" value="NOT_ANNOTATED_CDS"/>
    <property type="molecule type" value="Genomic_DNA"/>
</dbReference>
<reference evidence="3" key="1">
    <citation type="submission" date="2013-02" db="EMBL/GenBank/DDBJ databases">
        <authorList>
            <person name="Hughes D."/>
        </authorList>
    </citation>
    <scope>NUCLEOTIDE SEQUENCE</scope>
    <source>
        <strain>Durham</strain>
        <strain evidence="3">NC isolate 2 -- Noor lab</strain>
    </source>
</reference>
<dbReference type="InterPro" id="IPR036691">
    <property type="entry name" value="Endo/exonu/phosph_ase_sf"/>
</dbReference>
<dbReference type="GO" id="GO:0004439">
    <property type="term" value="F:phosphatidylinositol-4,5-bisphosphate 5-phosphatase activity"/>
    <property type="evidence" value="ECO:0007669"/>
    <property type="project" value="TreeGrafter"/>
</dbReference>
<accession>T1GUG3</accession>
<dbReference type="InterPro" id="IPR000300">
    <property type="entry name" value="IPPc"/>
</dbReference>
<dbReference type="Proteomes" id="UP000015102">
    <property type="component" value="Unassembled WGS sequence"/>
</dbReference>
<dbReference type="EnsemblMetazoa" id="MESCA007376-RA">
    <property type="protein sequence ID" value="MESCA007376-PA"/>
    <property type="gene ID" value="MESCA007376"/>
</dbReference>
<organism evidence="2 3">
    <name type="scientific">Megaselia scalaris</name>
    <name type="common">Humpbacked fly</name>
    <name type="synonym">Phora scalaris</name>
    <dbReference type="NCBI Taxonomy" id="36166"/>
    <lineage>
        <taxon>Eukaryota</taxon>
        <taxon>Metazoa</taxon>
        <taxon>Ecdysozoa</taxon>
        <taxon>Arthropoda</taxon>
        <taxon>Hexapoda</taxon>
        <taxon>Insecta</taxon>
        <taxon>Pterygota</taxon>
        <taxon>Neoptera</taxon>
        <taxon>Endopterygota</taxon>
        <taxon>Diptera</taxon>
        <taxon>Brachycera</taxon>
        <taxon>Muscomorpha</taxon>
        <taxon>Platypezoidea</taxon>
        <taxon>Phoridae</taxon>
        <taxon>Megaseliini</taxon>
        <taxon>Megaselia</taxon>
    </lineage>
</organism>
<protein>
    <recommendedName>
        <fullName evidence="1">Inositol polyphosphate-related phosphatase domain-containing protein</fullName>
    </recommendedName>
</protein>
<dbReference type="PANTHER" id="PTHR11200:SF275">
    <property type="entry name" value="LD06095P"/>
    <property type="match status" value="1"/>
</dbReference>